<protein>
    <submittedName>
        <fullName evidence="2">Uncharacterized protein</fullName>
    </submittedName>
</protein>
<keyword evidence="3" id="KW-1185">Reference proteome</keyword>
<reference evidence="2 3" key="1">
    <citation type="submission" date="2019-02" db="EMBL/GenBank/DDBJ databases">
        <title>Deep-cultivation of Planctomycetes and their phenomic and genomic characterization uncovers novel biology.</title>
        <authorList>
            <person name="Wiegand S."/>
            <person name="Jogler M."/>
            <person name="Boedeker C."/>
            <person name="Pinto D."/>
            <person name="Vollmers J."/>
            <person name="Rivas-Marin E."/>
            <person name="Kohn T."/>
            <person name="Peeters S.H."/>
            <person name="Heuer A."/>
            <person name="Rast P."/>
            <person name="Oberbeckmann S."/>
            <person name="Bunk B."/>
            <person name="Jeske O."/>
            <person name="Meyerdierks A."/>
            <person name="Storesund J.E."/>
            <person name="Kallscheuer N."/>
            <person name="Luecker S."/>
            <person name="Lage O.M."/>
            <person name="Pohl T."/>
            <person name="Merkel B.J."/>
            <person name="Hornburger P."/>
            <person name="Mueller R.-W."/>
            <person name="Bruemmer F."/>
            <person name="Labrenz M."/>
            <person name="Spormann A.M."/>
            <person name="Op Den Camp H."/>
            <person name="Overmann J."/>
            <person name="Amann R."/>
            <person name="Jetten M.S.M."/>
            <person name="Mascher T."/>
            <person name="Medema M.H."/>
            <person name="Devos D.P."/>
            <person name="Kaster A.-K."/>
            <person name="Ovreas L."/>
            <person name="Rohde M."/>
            <person name="Galperin M.Y."/>
            <person name="Jogler C."/>
        </authorList>
    </citation>
    <scope>NUCLEOTIDE SEQUENCE [LARGE SCALE GENOMIC DNA]</scope>
    <source>
        <strain evidence="2 3">Pla22</strain>
    </source>
</reference>
<organism evidence="2 3">
    <name type="scientific">Rubripirellula amarantea</name>
    <dbReference type="NCBI Taxonomy" id="2527999"/>
    <lineage>
        <taxon>Bacteria</taxon>
        <taxon>Pseudomonadati</taxon>
        <taxon>Planctomycetota</taxon>
        <taxon>Planctomycetia</taxon>
        <taxon>Pirellulales</taxon>
        <taxon>Pirellulaceae</taxon>
        <taxon>Rubripirellula</taxon>
    </lineage>
</organism>
<dbReference type="AlphaFoldDB" id="A0A5C5WU72"/>
<comment type="caution">
    <text evidence="2">The sequence shown here is derived from an EMBL/GenBank/DDBJ whole genome shotgun (WGS) entry which is preliminary data.</text>
</comment>
<evidence type="ECO:0000256" key="1">
    <source>
        <dbReference type="SAM" id="MobiDB-lite"/>
    </source>
</evidence>
<evidence type="ECO:0000313" key="3">
    <source>
        <dbReference type="Proteomes" id="UP000316598"/>
    </source>
</evidence>
<evidence type="ECO:0000313" key="2">
    <source>
        <dbReference type="EMBL" id="TWT54267.1"/>
    </source>
</evidence>
<name>A0A5C5WU72_9BACT</name>
<gene>
    <name evidence="2" type="ORF">Pla22_19090</name>
</gene>
<dbReference type="OrthoDB" id="284785at2"/>
<accession>A0A5C5WU72</accession>
<dbReference type="Proteomes" id="UP000316598">
    <property type="component" value="Unassembled WGS sequence"/>
</dbReference>
<dbReference type="EMBL" id="SJPI01000001">
    <property type="protein sequence ID" value="TWT54267.1"/>
    <property type="molecule type" value="Genomic_DNA"/>
</dbReference>
<feature type="region of interest" description="Disordered" evidence="1">
    <location>
        <begin position="160"/>
        <end position="207"/>
    </location>
</feature>
<feature type="compositionally biased region" description="Low complexity" evidence="1">
    <location>
        <begin position="165"/>
        <end position="184"/>
    </location>
</feature>
<sequence>MSPNVQKLLPPSLVIGAAIYFGWPPSGPTVVNEGIARATSVRWRADDLEPPAIPSITVDPFASVLVVTAEKEVEEETGKLIPATRPAGPPERELRAGLSLTGIANIAGQQWAILNNRPRLPGDVLKTNDNNRHECEIVSVERDHVLVRCEETIAKIHVGNQQSITTTNDPKPLDLDPPTDSSSSVNQFPNVIPPPPTNMGSHNPLHR</sequence>
<dbReference type="RefSeq" id="WP_146514340.1">
    <property type="nucleotide sequence ID" value="NZ_SJPI01000001.1"/>
</dbReference>
<proteinExistence type="predicted"/>